<evidence type="ECO:0000259" key="1">
    <source>
        <dbReference type="Pfam" id="PF13556"/>
    </source>
</evidence>
<evidence type="ECO:0000313" key="3">
    <source>
        <dbReference type="Proteomes" id="UP001232750"/>
    </source>
</evidence>
<proteinExistence type="predicted"/>
<accession>A0ABT7DIW7</accession>
<dbReference type="Proteomes" id="UP001232750">
    <property type="component" value="Unassembled WGS sequence"/>
</dbReference>
<evidence type="ECO:0000313" key="2">
    <source>
        <dbReference type="EMBL" id="MDJ1649459.1"/>
    </source>
</evidence>
<dbReference type="InterPro" id="IPR051448">
    <property type="entry name" value="CdaR-like_regulators"/>
</dbReference>
<comment type="caution">
    <text evidence="2">The sequence shown here is derived from an EMBL/GenBank/DDBJ whole genome shotgun (WGS) entry which is preliminary data.</text>
</comment>
<dbReference type="PANTHER" id="PTHR33744">
    <property type="entry name" value="CARBOHYDRATE DIACID REGULATOR"/>
    <property type="match status" value="1"/>
</dbReference>
<reference evidence="2 3" key="1">
    <citation type="submission" date="2023-05" db="EMBL/GenBank/DDBJ databases">
        <title>Gordonibacter KGMB12511T sp. nov., isolated from faeces of healthy Korean.</title>
        <authorList>
            <person name="Kim H.S."/>
            <person name="Kim J.-S."/>
            <person name="Suh M.K."/>
            <person name="Eom M.K."/>
            <person name="Do H.E."/>
            <person name="Lee J.-S."/>
        </authorList>
    </citation>
    <scope>NUCLEOTIDE SEQUENCE [LARGE SCALE GENOMIC DNA]</scope>
    <source>
        <strain evidence="2 3">KGMB12511</strain>
    </source>
</reference>
<gene>
    <name evidence="2" type="ORF">QNJ86_01455</name>
</gene>
<sequence>MLFNLDLVSAELANLHPLERFVHNATLDLDRVEIFGPKSFPRATSLFIIEYDEFIALNAAVFEAGGAFLVRSASASCDTRGLPALLLPDAPDLPDARDLLTRLLEYRMRLDTWSEAVLSTMARDAPLQEVFDMVATMFANPLMLSDSALYFVLTAGRLPDDFRDPFWSPAIETGVCPTEVYFDTWMRSAENAFSSERAYIVSDAETGGRTYLVRNLLVEGEYHGCIELVDVNAPLGPADLALADYVGDLLALILPRRAYPQIANSALGPFQELLAGNAVRPHVLEYGLAELGWSVGDPHYAVCFSGAEGAGELGPHLQAERRIAELYPHAQFVEDNGAHLMIARDVDYPLTEFRAGLLPGGPEGLRFIAGFSSLSDDFSRLRTTADQAAFAYEQIKPYETDRYLATAMGFYDDCWFEDARRRLTDEGGDVVWLLDPAAVALARADERDGTAHVSTALAYLEHGCNATRTAEALFIHRNTLAYRLKRIKAISGLDLENLGTSNVDVLRVHLSCKLLAG</sequence>
<dbReference type="InterPro" id="IPR042070">
    <property type="entry name" value="PucR_C-HTH_sf"/>
</dbReference>
<dbReference type="Gene3D" id="1.10.10.2840">
    <property type="entry name" value="PucR C-terminal helix-turn-helix domain"/>
    <property type="match status" value="1"/>
</dbReference>
<feature type="domain" description="PucR C-terminal helix-turn-helix" evidence="1">
    <location>
        <begin position="454"/>
        <end position="497"/>
    </location>
</feature>
<dbReference type="InterPro" id="IPR009057">
    <property type="entry name" value="Homeodomain-like_sf"/>
</dbReference>
<name>A0ABT7DIW7_9ACTN</name>
<dbReference type="EMBL" id="JASJEU010000003">
    <property type="protein sequence ID" value="MDJ1649459.1"/>
    <property type="molecule type" value="Genomic_DNA"/>
</dbReference>
<dbReference type="RefSeq" id="WP_283830790.1">
    <property type="nucleotide sequence ID" value="NZ_JASJEU010000003.1"/>
</dbReference>
<dbReference type="InterPro" id="IPR025736">
    <property type="entry name" value="PucR_C-HTH_dom"/>
</dbReference>
<keyword evidence="3" id="KW-1185">Reference proteome</keyword>
<protein>
    <submittedName>
        <fullName evidence="2">Helix-turn-helix domain-containing protein</fullName>
    </submittedName>
</protein>
<dbReference type="SUPFAM" id="SSF46689">
    <property type="entry name" value="Homeodomain-like"/>
    <property type="match status" value="1"/>
</dbReference>
<dbReference type="Pfam" id="PF13556">
    <property type="entry name" value="HTH_30"/>
    <property type="match status" value="1"/>
</dbReference>
<organism evidence="2 3">
    <name type="scientific">Gordonibacter faecis</name>
    <dbReference type="NCBI Taxonomy" id="3047475"/>
    <lineage>
        <taxon>Bacteria</taxon>
        <taxon>Bacillati</taxon>
        <taxon>Actinomycetota</taxon>
        <taxon>Coriobacteriia</taxon>
        <taxon>Eggerthellales</taxon>
        <taxon>Eggerthellaceae</taxon>
        <taxon>Gordonibacter</taxon>
    </lineage>
</organism>